<organism evidence="1 2">
    <name type="scientific">Heliocybe sulcata</name>
    <dbReference type="NCBI Taxonomy" id="5364"/>
    <lineage>
        <taxon>Eukaryota</taxon>
        <taxon>Fungi</taxon>
        <taxon>Dikarya</taxon>
        <taxon>Basidiomycota</taxon>
        <taxon>Agaricomycotina</taxon>
        <taxon>Agaricomycetes</taxon>
        <taxon>Gloeophyllales</taxon>
        <taxon>Gloeophyllaceae</taxon>
        <taxon>Heliocybe</taxon>
    </lineage>
</organism>
<evidence type="ECO:0000313" key="1">
    <source>
        <dbReference type="EMBL" id="TFK53015.1"/>
    </source>
</evidence>
<reference evidence="1 2" key="1">
    <citation type="journal article" date="2019" name="Nat. Ecol. Evol.">
        <title>Megaphylogeny resolves global patterns of mushroom evolution.</title>
        <authorList>
            <person name="Varga T."/>
            <person name="Krizsan K."/>
            <person name="Foldi C."/>
            <person name="Dima B."/>
            <person name="Sanchez-Garcia M."/>
            <person name="Sanchez-Ramirez S."/>
            <person name="Szollosi G.J."/>
            <person name="Szarkandi J.G."/>
            <person name="Papp V."/>
            <person name="Albert L."/>
            <person name="Andreopoulos W."/>
            <person name="Angelini C."/>
            <person name="Antonin V."/>
            <person name="Barry K.W."/>
            <person name="Bougher N.L."/>
            <person name="Buchanan P."/>
            <person name="Buyck B."/>
            <person name="Bense V."/>
            <person name="Catcheside P."/>
            <person name="Chovatia M."/>
            <person name="Cooper J."/>
            <person name="Damon W."/>
            <person name="Desjardin D."/>
            <person name="Finy P."/>
            <person name="Geml J."/>
            <person name="Haridas S."/>
            <person name="Hughes K."/>
            <person name="Justo A."/>
            <person name="Karasinski D."/>
            <person name="Kautmanova I."/>
            <person name="Kiss B."/>
            <person name="Kocsube S."/>
            <person name="Kotiranta H."/>
            <person name="LaButti K.M."/>
            <person name="Lechner B.E."/>
            <person name="Liimatainen K."/>
            <person name="Lipzen A."/>
            <person name="Lukacs Z."/>
            <person name="Mihaltcheva S."/>
            <person name="Morgado L.N."/>
            <person name="Niskanen T."/>
            <person name="Noordeloos M.E."/>
            <person name="Ohm R.A."/>
            <person name="Ortiz-Santana B."/>
            <person name="Ovrebo C."/>
            <person name="Racz N."/>
            <person name="Riley R."/>
            <person name="Savchenko A."/>
            <person name="Shiryaev A."/>
            <person name="Soop K."/>
            <person name="Spirin V."/>
            <person name="Szebenyi C."/>
            <person name="Tomsovsky M."/>
            <person name="Tulloss R.E."/>
            <person name="Uehling J."/>
            <person name="Grigoriev I.V."/>
            <person name="Vagvolgyi C."/>
            <person name="Papp T."/>
            <person name="Martin F.M."/>
            <person name="Miettinen O."/>
            <person name="Hibbett D.S."/>
            <person name="Nagy L.G."/>
        </authorList>
    </citation>
    <scope>NUCLEOTIDE SEQUENCE [LARGE SCALE GENOMIC DNA]</scope>
    <source>
        <strain evidence="1 2">OMC1185</strain>
    </source>
</reference>
<evidence type="ECO:0000313" key="2">
    <source>
        <dbReference type="Proteomes" id="UP000305948"/>
    </source>
</evidence>
<dbReference type="Proteomes" id="UP000305948">
    <property type="component" value="Unassembled WGS sequence"/>
</dbReference>
<sequence>MKRLSIIRPNRTEVGTGVCLIFKAPDGVREASAGHNTSQSDTDLSYKTRNWTDICHPELSGWFSEVVAHIKPGNAVDIRSCSLQSAPPA</sequence>
<name>A0A5C3N7I2_9AGAM</name>
<proteinExistence type="predicted"/>
<accession>A0A5C3N7I2</accession>
<dbReference type="EMBL" id="ML213508">
    <property type="protein sequence ID" value="TFK53015.1"/>
    <property type="molecule type" value="Genomic_DNA"/>
</dbReference>
<dbReference type="AlphaFoldDB" id="A0A5C3N7I2"/>
<gene>
    <name evidence="1" type="ORF">OE88DRAFT_1656797</name>
</gene>
<keyword evidence="2" id="KW-1185">Reference proteome</keyword>
<protein>
    <submittedName>
        <fullName evidence="1">Uncharacterized protein</fullName>
    </submittedName>
</protein>